<accession>A0A2X0VN80</accession>
<protein>
    <submittedName>
        <fullName evidence="3">Alpha/beta hydrolase of uncharacterized function (DUF1023)</fullName>
    </submittedName>
</protein>
<evidence type="ECO:0000313" key="4">
    <source>
        <dbReference type="Proteomes" id="UP000250192"/>
    </source>
</evidence>
<dbReference type="SUPFAM" id="SSF53474">
    <property type="entry name" value="alpha/beta-Hydrolases"/>
    <property type="match status" value="1"/>
</dbReference>
<dbReference type="RefSeq" id="WP_111823403.1">
    <property type="nucleotide sequence ID" value="NZ_CBDERX010000057.1"/>
</dbReference>
<dbReference type="GO" id="GO:0016787">
    <property type="term" value="F:hydrolase activity"/>
    <property type="evidence" value="ECO:0007669"/>
    <property type="project" value="UniProtKB-KW"/>
</dbReference>
<name>A0A2X0VN80_9ACTO</name>
<sequence length="528" mass="56612">MNWSDLLQWEGSPLSQKAQEYEQQAQAVTNASEDLSSRASALSGSGQTVTAVQQSLRKSVEDMRKQAEGLHSLAALSESAAAGAHDVGAAARALDREAADKSIKIRANGSLDYVGTKGKSVTDAIKIASDMGSVSDRVSAIKVAADELVEDTQKNIAAVEAGGQPQSTERAGSRIDRMKLPPKGASPDEVAKWWSSLTDAEKAEMVKRHPKEIGNMNGVEATWRDKANRVNLSSDLAAERQKLKDQEEKAGRFPTYEEYKEIRQTKKRITQMENVEKVLDKSSKDGVQRQLVCFDSSDRDVLAAVTQGNIDTADHVAVNVPGMRSNLANNLDYYDSVSGLMRENAEKHSNGQSVAVVTYMDYRAPQGLDEVKDISYAKNGSDRLAGFLTGLDASREHGAGDAHITTVGHSFGSTTVGMALTKIPPGVVDDSAQVGSPGSGVQSVSEFNIPEGHAYVGAAPYQGDIVQGIGDDARFGQDPKNMPGYKHLSGDTGQYVPWNPIAMHSGYFNEGSPALDDISRVIAGKEPK</sequence>
<dbReference type="InterPro" id="IPR029058">
    <property type="entry name" value="AB_hydrolase_fold"/>
</dbReference>
<feature type="compositionally biased region" description="Low complexity" evidence="1">
    <location>
        <begin position="16"/>
        <end position="27"/>
    </location>
</feature>
<dbReference type="OrthoDB" id="3259161at2"/>
<feature type="region of interest" description="Disordered" evidence="1">
    <location>
        <begin position="14"/>
        <end position="48"/>
    </location>
</feature>
<organism evidence="3 4">
    <name type="scientific">Schaalia odontolytica</name>
    <dbReference type="NCBI Taxonomy" id="1660"/>
    <lineage>
        <taxon>Bacteria</taxon>
        <taxon>Bacillati</taxon>
        <taxon>Actinomycetota</taxon>
        <taxon>Actinomycetes</taxon>
        <taxon>Actinomycetales</taxon>
        <taxon>Actinomycetaceae</taxon>
        <taxon>Schaalia</taxon>
    </lineage>
</organism>
<dbReference type="Proteomes" id="UP000250192">
    <property type="component" value="Unassembled WGS sequence"/>
</dbReference>
<reference evidence="3 4" key="1">
    <citation type="submission" date="2018-06" db="EMBL/GenBank/DDBJ databases">
        <authorList>
            <consortium name="Pathogen Informatics"/>
            <person name="Doyle S."/>
        </authorList>
    </citation>
    <scope>NUCLEOTIDE SEQUENCE [LARGE SCALE GENOMIC DNA]</scope>
    <source>
        <strain evidence="3 4">NCTC9935</strain>
    </source>
</reference>
<gene>
    <name evidence="3" type="ORF">NCTC9935_00881</name>
</gene>
<dbReference type="GeneID" id="93758346"/>
<dbReference type="InterPro" id="IPR010427">
    <property type="entry name" value="DUF1023"/>
</dbReference>
<feature type="compositionally biased region" description="Low complexity" evidence="1">
    <location>
        <begin position="37"/>
        <end position="46"/>
    </location>
</feature>
<evidence type="ECO:0000259" key="2">
    <source>
        <dbReference type="Pfam" id="PF06259"/>
    </source>
</evidence>
<dbReference type="AlphaFoldDB" id="A0A2X0VN80"/>
<feature type="domain" description="DUF1023" evidence="2">
    <location>
        <begin position="299"/>
        <end position="460"/>
    </location>
</feature>
<keyword evidence="3" id="KW-0378">Hydrolase</keyword>
<evidence type="ECO:0000256" key="1">
    <source>
        <dbReference type="SAM" id="MobiDB-lite"/>
    </source>
</evidence>
<evidence type="ECO:0000313" key="3">
    <source>
        <dbReference type="EMBL" id="SPT55382.1"/>
    </source>
</evidence>
<dbReference type="Pfam" id="PF06259">
    <property type="entry name" value="Abhydrolase_8"/>
    <property type="match status" value="1"/>
</dbReference>
<keyword evidence="4" id="KW-1185">Reference proteome</keyword>
<dbReference type="EMBL" id="UAPR01000002">
    <property type="protein sequence ID" value="SPT55382.1"/>
    <property type="molecule type" value="Genomic_DNA"/>
</dbReference>
<proteinExistence type="predicted"/>